<gene>
    <name evidence="1" type="ORF">A4W93_20945</name>
</gene>
<dbReference type="EMBL" id="CP015118">
    <property type="protein sequence ID" value="ARN22168.1"/>
    <property type="molecule type" value="Genomic_DNA"/>
</dbReference>
<protein>
    <submittedName>
        <fullName evidence="1">Uncharacterized protein</fullName>
    </submittedName>
</protein>
<organism evidence="1 2">
    <name type="scientific">Piscinibacter gummiphilus</name>
    <dbReference type="NCBI Taxonomy" id="946333"/>
    <lineage>
        <taxon>Bacteria</taxon>
        <taxon>Pseudomonadati</taxon>
        <taxon>Pseudomonadota</taxon>
        <taxon>Betaproteobacteria</taxon>
        <taxon>Burkholderiales</taxon>
        <taxon>Sphaerotilaceae</taxon>
        <taxon>Piscinibacter</taxon>
    </lineage>
</organism>
<dbReference type="Proteomes" id="UP000193427">
    <property type="component" value="Chromosome"/>
</dbReference>
<reference evidence="1 2" key="1">
    <citation type="submission" date="2016-04" db="EMBL/GenBank/DDBJ databases">
        <title>Complete genome sequence of natural rubber-degrading, novel Gram-negative bacterium, Rhizobacter gummiphilus strain NS21.</title>
        <authorList>
            <person name="Tabata M."/>
            <person name="Kasai D."/>
            <person name="Fukuda M."/>
        </authorList>
    </citation>
    <scope>NUCLEOTIDE SEQUENCE [LARGE SCALE GENOMIC DNA]</scope>
    <source>
        <strain evidence="1 2">NS21</strain>
    </source>
</reference>
<dbReference type="KEGG" id="rgu:A4W93_20945"/>
<dbReference type="InterPro" id="IPR036388">
    <property type="entry name" value="WH-like_DNA-bd_sf"/>
</dbReference>
<evidence type="ECO:0000313" key="1">
    <source>
        <dbReference type="EMBL" id="ARN22168.1"/>
    </source>
</evidence>
<dbReference type="OrthoDB" id="4549026at2"/>
<dbReference type="InterPro" id="IPR036390">
    <property type="entry name" value="WH_DNA-bd_sf"/>
</dbReference>
<dbReference type="AlphaFoldDB" id="A0A1W6LDB7"/>
<dbReference type="RefSeq" id="WP_085752466.1">
    <property type="nucleotide sequence ID" value="NZ_BSPR01000006.1"/>
</dbReference>
<keyword evidence="2" id="KW-1185">Reference proteome</keyword>
<evidence type="ECO:0000313" key="2">
    <source>
        <dbReference type="Proteomes" id="UP000193427"/>
    </source>
</evidence>
<dbReference type="STRING" id="946333.A4W93_20945"/>
<accession>A0A1W6LDB7</accession>
<name>A0A1W6LDB7_9BURK</name>
<dbReference type="SUPFAM" id="SSF46785">
    <property type="entry name" value="Winged helix' DNA-binding domain"/>
    <property type="match status" value="1"/>
</dbReference>
<dbReference type="Gene3D" id="1.10.10.10">
    <property type="entry name" value="Winged helix-like DNA-binding domain superfamily/Winged helix DNA-binding domain"/>
    <property type="match status" value="1"/>
</dbReference>
<proteinExistence type="predicted"/>
<sequence>MPRRLLFLTEEGESVLANVVREVNKLRTSLLSSLEPDEQKDLMRLLRRFVEVNAGRSRVPAEGPDSASPLKVPSKKV</sequence>